<evidence type="ECO:0000256" key="2">
    <source>
        <dbReference type="ARBA" id="ARBA00004496"/>
    </source>
</evidence>
<dbReference type="InterPro" id="IPR013155">
    <property type="entry name" value="M/V/L/I-tRNA-synth_anticd-bd"/>
</dbReference>
<keyword evidence="9 15" id="KW-0862">Zinc</keyword>
<dbReference type="SUPFAM" id="SSF52374">
    <property type="entry name" value="Nucleotidylyl transferase"/>
    <property type="match status" value="1"/>
</dbReference>
<dbReference type="Pfam" id="PF08264">
    <property type="entry name" value="Anticodon_1"/>
    <property type="match status" value="1"/>
</dbReference>
<reference evidence="18 19" key="1">
    <citation type="submission" date="2016-01" db="EMBL/GenBank/DDBJ databases">
        <title>The new phylogeny of the genus Mycobacterium.</title>
        <authorList>
            <person name="Tarcisio F."/>
            <person name="Conor M."/>
            <person name="Antonella G."/>
            <person name="Elisabetta G."/>
            <person name="Giulia F.S."/>
            <person name="Sara T."/>
            <person name="Anna F."/>
            <person name="Clotilde B."/>
            <person name="Roberto B."/>
            <person name="Veronica D.S."/>
            <person name="Fabio R."/>
            <person name="Monica P."/>
            <person name="Olivier J."/>
            <person name="Enrico T."/>
            <person name="Nicola S."/>
        </authorList>
    </citation>
    <scope>NUCLEOTIDE SEQUENCE [LARGE SCALE GENOMIC DNA]</scope>
    <source>
        <strain evidence="18 19">DSM 44164</strain>
    </source>
</reference>
<dbReference type="InterPro" id="IPR001412">
    <property type="entry name" value="aa-tRNA-synth_I_CS"/>
</dbReference>
<evidence type="ECO:0000256" key="1">
    <source>
        <dbReference type="ARBA" id="ARBA00001947"/>
    </source>
</evidence>
<dbReference type="RefSeq" id="WP_085139249.1">
    <property type="nucleotide sequence ID" value="NZ_LQPI01000053.1"/>
</dbReference>
<evidence type="ECO:0000256" key="6">
    <source>
        <dbReference type="ARBA" id="ARBA00022598"/>
    </source>
</evidence>
<gene>
    <name evidence="15" type="primary">ileS</name>
    <name evidence="18" type="ORF">AWC18_15140</name>
</gene>
<dbReference type="PRINTS" id="PR00984">
    <property type="entry name" value="TRNASYNTHILE"/>
</dbReference>
<evidence type="ECO:0000256" key="7">
    <source>
        <dbReference type="ARBA" id="ARBA00022723"/>
    </source>
</evidence>
<feature type="short sequence motif" description="'KMSKS' region" evidence="15">
    <location>
        <begin position="630"/>
        <end position="634"/>
    </location>
</feature>
<evidence type="ECO:0000313" key="18">
    <source>
        <dbReference type="EMBL" id="ORW19140.1"/>
    </source>
</evidence>
<dbReference type="InterPro" id="IPR009008">
    <property type="entry name" value="Val/Leu/Ile-tRNA-synth_edit"/>
</dbReference>
<dbReference type="InterPro" id="IPR014729">
    <property type="entry name" value="Rossmann-like_a/b/a_fold"/>
</dbReference>
<evidence type="ECO:0000259" key="16">
    <source>
        <dbReference type="Pfam" id="PF00133"/>
    </source>
</evidence>
<dbReference type="FunFam" id="3.40.50.620:FF:000063">
    <property type="entry name" value="Isoleucine--tRNA ligase"/>
    <property type="match status" value="1"/>
</dbReference>
<dbReference type="CDD" id="cd07961">
    <property type="entry name" value="Anticodon_Ia_Ile_ABEc"/>
    <property type="match status" value="1"/>
</dbReference>
<comment type="function">
    <text evidence="13 15">Catalyzes the attachment of isoleucine to tRNA(Ile). As IleRS can inadvertently accommodate and process structurally similar amino acids such as valine, to avoid such errors it has two additional distinct tRNA(Ile)-dependent editing activities. One activity is designated as 'pretransfer' editing and involves the hydrolysis of activated Val-AMP. The other activity is designated 'posttransfer' editing and involves deacylation of mischarged Val-tRNA(Ile).</text>
</comment>
<feature type="domain" description="Aminoacyl-tRNA synthetase class Ia" evidence="16">
    <location>
        <begin position="23"/>
        <end position="664"/>
    </location>
</feature>
<dbReference type="GO" id="GO:0006428">
    <property type="term" value="P:isoleucyl-tRNA aminoacylation"/>
    <property type="evidence" value="ECO:0007669"/>
    <property type="project" value="UniProtKB-UniRule"/>
</dbReference>
<comment type="domain">
    <text evidence="15">IleRS has two distinct active sites: one for aminoacylation and one for editing. The misactivated valine is translocated from the active site to the editing site, which sterically excludes the correctly activated isoleucine. The single editing site contains two valyl binding pockets, one specific for each substrate (Val-AMP or Val-tRNA(Ile)).</text>
</comment>
<evidence type="ECO:0000256" key="12">
    <source>
        <dbReference type="ARBA" id="ARBA00023146"/>
    </source>
</evidence>
<evidence type="ECO:0000256" key="8">
    <source>
        <dbReference type="ARBA" id="ARBA00022741"/>
    </source>
</evidence>
<dbReference type="Pfam" id="PF19302">
    <property type="entry name" value="DUF5915"/>
    <property type="match status" value="1"/>
</dbReference>
<evidence type="ECO:0000256" key="11">
    <source>
        <dbReference type="ARBA" id="ARBA00022917"/>
    </source>
</evidence>
<dbReference type="NCBIfam" id="TIGR00392">
    <property type="entry name" value="ileS"/>
    <property type="match status" value="1"/>
</dbReference>
<comment type="catalytic activity">
    <reaction evidence="14 15">
        <text>tRNA(Ile) + L-isoleucine + ATP = L-isoleucyl-tRNA(Ile) + AMP + diphosphate</text>
        <dbReference type="Rhea" id="RHEA:11060"/>
        <dbReference type="Rhea" id="RHEA-COMP:9666"/>
        <dbReference type="Rhea" id="RHEA-COMP:9695"/>
        <dbReference type="ChEBI" id="CHEBI:30616"/>
        <dbReference type="ChEBI" id="CHEBI:33019"/>
        <dbReference type="ChEBI" id="CHEBI:58045"/>
        <dbReference type="ChEBI" id="CHEBI:78442"/>
        <dbReference type="ChEBI" id="CHEBI:78528"/>
        <dbReference type="ChEBI" id="CHEBI:456215"/>
        <dbReference type="EC" id="6.1.1.5"/>
    </reaction>
</comment>
<evidence type="ECO:0000256" key="15">
    <source>
        <dbReference type="HAMAP-Rule" id="MF_02003"/>
    </source>
</evidence>
<keyword evidence="11 15" id="KW-0648">Protein biosynthesis</keyword>
<keyword evidence="7 15" id="KW-0479">Metal-binding</keyword>
<dbReference type="EMBL" id="LQPI01000053">
    <property type="protein sequence ID" value="ORW19140.1"/>
    <property type="molecule type" value="Genomic_DNA"/>
</dbReference>
<dbReference type="GO" id="GO:0005737">
    <property type="term" value="C:cytoplasm"/>
    <property type="evidence" value="ECO:0007669"/>
    <property type="project" value="UniProtKB-SubCell"/>
</dbReference>
<evidence type="ECO:0000259" key="17">
    <source>
        <dbReference type="Pfam" id="PF08264"/>
    </source>
</evidence>
<dbReference type="InterPro" id="IPR023586">
    <property type="entry name" value="Ile-tRNA-ligase_type2"/>
</dbReference>
<sequence length="1052" mass="117596">MSERSYPKPAAGAPDFPAAEAAVLDYWAADDTFRASIDRREGAKEYVFYDGPPFANGLPHYGHLLTGYVKDIVPRYRTMRGYKVERRFGWDTHGLPAELEVERQLGITDKSQIDAMGIAAFNQACRESVLRYTAEWQAYVTRQARWVDFDNDYKTLDLPFMESVLWAFKQLWDKGLAYEGYRVLPYCWRDETPLSNHELRMDDDIYKSRQDPALTVGFRIVGGGPAEELVGAHLLVWTTTPWTLPSNQAVAVNPEVTYVLVAAGRRRYLLAEARVGAYARELAGEGEEPQVLGSYRGSELLDMRYTPPFPYFMDSANAFRVLAADFVSTEDGTGIVHLAPAYGEDDKNTTDPAGISPVTPVDSKGRFDATVADYVGQHVFDANKAIIADLKNGTGPAAANGAVLVRHETYEHPYPHCWRCRNPLIYKAVSSWFVRVTEFRDRMVELNEQITWYPEHIKDGIFGNWLRGARDWSISRNRYWGTPIPVWKSDDPAYPRIDVYGSLDELERDFGVRPDNLHRPYIDELTRPNPDDPTGRSTMRRIPDVLDVWFDSGSMPFAQVHYPFENQDWFLGGAAGDAEPHYPGDFIVEYIGQTRGWFYMMHVLATALFDRPAFKTCVAHGIVLGSDGQKMSKSLRNYPDVSEVFDRDGSDAMRWFLMASPILRGGNLIVTEAGIREGVRQVMLPLTNAYTFLTLYAPKPGVWHTDSQHVLDRYILAKLASLRDDLTQALDVCDISGACEQLRQFTEALTNWYVRRSRQRFWDEDPDAIDTLHTVLEITARLAAPLLPMTTEVIWRGVTGERSVHLTDWPEPGSLPADAELVAAMDQVREVCSAGSSVRKAHQLRVRLPLPKLTVAVDDPQRLAPFTDLIADELNVKAVELTDDIARYGRFDLAVNAKVAGPRLGKDVQAAIKAVKAGEGVVNPDGSLSAGPVVLLEGEYTSKLVAADPQYTVALPDGAGLVVLDSAVTPELEAEGWAKDRIRELQELRKTSGLDVSDRISVVIAVPAERLQWAENHAELIAGEILATRFEFGDPADPVEIGDGVRVSIAKN</sequence>
<dbReference type="GO" id="GO:0005524">
    <property type="term" value="F:ATP binding"/>
    <property type="evidence" value="ECO:0007669"/>
    <property type="project" value="UniProtKB-UniRule"/>
</dbReference>
<accession>A0A1X1Z7D5</accession>
<evidence type="ECO:0000256" key="10">
    <source>
        <dbReference type="ARBA" id="ARBA00022840"/>
    </source>
</evidence>
<dbReference type="Gene3D" id="3.90.740.10">
    <property type="entry name" value="Valyl/Leucyl/Isoleucyl-tRNA synthetase, editing domain"/>
    <property type="match status" value="1"/>
</dbReference>
<dbReference type="FunFam" id="3.40.50.620:FF:000075">
    <property type="entry name" value="Isoleucine--tRNA ligase"/>
    <property type="match status" value="1"/>
</dbReference>
<dbReference type="InterPro" id="IPR002300">
    <property type="entry name" value="aa-tRNA-synth_Ia"/>
</dbReference>
<dbReference type="AlphaFoldDB" id="A0A1X1Z7D5"/>
<dbReference type="InterPro" id="IPR009080">
    <property type="entry name" value="tRNAsynth_Ia_anticodon-bd"/>
</dbReference>
<dbReference type="InterPro" id="IPR002301">
    <property type="entry name" value="Ile-tRNA-ligase"/>
</dbReference>
<evidence type="ECO:0000256" key="14">
    <source>
        <dbReference type="ARBA" id="ARBA00048359"/>
    </source>
</evidence>
<dbReference type="PANTHER" id="PTHR42780:SF1">
    <property type="entry name" value="ISOLEUCINE--TRNA LIGASE, CYTOPLASMIC"/>
    <property type="match status" value="1"/>
</dbReference>
<dbReference type="PROSITE" id="PS00178">
    <property type="entry name" value="AA_TRNA_LIGASE_I"/>
    <property type="match status" value="1"/>
</dbReference>
<keyword evidence="8 15" id="KW-0547">Nucleotide-binding</keyword>
<dbReference type="STRING" id="1782.AWC18_15140"/>
<keyword evidence="12 15" id="KW-0030">Aminoacyl-tRNA synthetase</keyword>
<proteinExistence type="inferred from homology"/>
<dbReference type="GO" id="GO:0002161">
    <property type="term" value="F:aminoacyl-tRNA deacylase activity"/>
    <property type="evidence" value="ECO:0007669"/>
    <property type="project" value="InterPro"/>
</dbReference>
<feature type="domain" description="Methionyl/Valyl/Leucyl/Isoleucyl-tRNA synthetase anticodon-binding" evidence="17">
    <location>
        <begin position="712"/>
        <end position="851"/>
    </location>
</feature>
<organism evidence="18 19">
    <name type="scientific">Mycolicibacter nonchromogenicus</name>
    <name type="common">Mycobacterium nonchromogenicum</name>
    <dbReference type="NCBI Taxonomy" id="1782"/>
    <lineage>
        <taxon>Bacteria</taxon>
        <taxon>Bacillati</taxon>
        <taxon>Actinomycetota</taxon>
        <taxon>Actinomycetes</taxon>
        <taxon>Mycobacteriales</taxon>
        <taxon>Mycobacteriaceae</taxon>
        <taxon>Mycolicibacter</taxon>
    </lineage>
</organism>
<dbReference type="PANTHER" id="PTHR42780">
    <property type="entry name" value="SOLEUCYL-TRNA SYNTHETASE"/>
    <property type="match status" value="1"/>
</dbReference>
<feature type="short sequence motif" description="'HIGH' region" evidence="15">
    <location>
        <begin position="53"/>
        <end position="63"/>
    </location>
</feature>
<evidence type="ECO:0000256" key="9">
    <source>
        <dbReference type="ARBA" id="ARBA00022833"/>
    </source>
</evidence>
<name>A0A1X1Z7D5_MYCNO</name>
<dbReference type="HAMAP" id="MF_02003">
    <property type="entry name" value="Ile_tRNA_synth_type2"/>
    <property type="match status" value="1"/>
</dbReference>
<evidence type="ECO:0000256" key="4">
    <source>
        <dbReference type="ARBA" id="ARBA00011245"/>
    </source>
</evidence>
<protein>
    <recommendedName>
        <fullName evidence="15">Isoleucine--tRNA ligase</fullName>
        <ecNumber evidence="15">6.1.1.5</ecNumber>
    </recommendedName>
    <alternativeName>
        <fullName evidence="15">Isoleucyl-tRNA synthetase</fullName>
        <shortName evidence="15">IleRS</shortName>
    </alternativeName>
</protein>
<keyword evidence="19" id="KW-1185">Reference proteome</keyword>
<keyword evidence="6 15" id="KW-0436">Ligase</keyword>
<evidence type="ECO:0000313" key="19">
    <source>
        <dbReference type="Proteomes" id="UP000193108"/>
    </source>
</evidence>
<keyword evidence="10 15" id="KW-0067">ATP-binding</keyword>
<dbReference type="GO" id="GO:0008270">
    <property type="term" value="F:zinc ion binding"/>
    <property type="evidence" value="ECO:0007669"/>
    <property type="project" value="UniProtKB-UniRule"/>
</dbReference>
<evidence type="ECO:0000256" key="3">
    <source>
        <dbReference type="ARBA" id="ARBA00007078"/>
    </source>
</evidence>
<comment type="subcellular location">
    <subcellularLocation>
        <location evidence="2 15">Cytoplasm</location>
    </subcellularLocation>
</comment>
<comment type="subunit">
    <text evidence="4 15">Monomer.</text>
</comment>
<dbReference type="Gene3D" id="3.40.50.620">
    <property type="entry name" value="HUPs"/>
    <property type="match status" value="2"/>
</dbReference>
<dbReference type="GO" id="GO:0004822">
    <property type="term" value="F:isoleucine-tRNA ligase activity"/>
    <property type="evidence" value="ECO:0007669"/>
    <property type="project" value="UniProtKB-UniRule"/>
</dbReference>
<comment type="caution">
    <text evidence="18">The sequence shown here is derived from an EMBL/GenBank/DDBJ whole genome shotgun (WGS) entry which is preliminary data.</text>
</comment>
<keyword evidence="5 15" id="KW-0963">Cytoplasm</keyword>
<evidence type="ECO:0000256" key="5">
    <source>
        <dbReference type="ARBA" id="ARBA00022490"/>
    </source>
</evidence>
<dbReference type="SUPFAM" id="SSF47323">
    <property type="entry name" value="Anticodon-binding domain of a subclass of class I aminoacyl-tRNA synthetases"/>
    <property type="match status" value="2"/>
</dbReference>
<dbReference type="CDD" id="cd00818">
    <property type="entry name" value="IleRS_core"/>
    <property type="match status" value="1"/>
</dbReference>
<dbReference type="Gene3D" id="1.10.730.10">
    <property type="entry name" value="Isoleucyl-tRNA Synthetase, Domain 1"/>
    <property type="match status" value="1"/>
</dbReference>
<dbReference type="GO" id="GO:0000049">
    <property type="term" value="F:tRNA binding"/>
    <property type="evidence" value="ECO:0007669"/>
    <property type="project" value="InterPro"/>
</dbReference>
<dbReference type="SUPFAM" id="SSF50677">
    <property type="entry name" value="ValRS/IleRS/LeuRS editing domain"/>
    <property type="match status" value="1"/>
</dbReference>
<comment type="similarity">
    <text evidence="3 15">Belongs to the class-I aminoacyl-tRNA synthetase family. IleS type 2 subfamily.</text>
</comment>
<evidence type="ECO:0000256" key="13">
    <source>
        <dbReference type="ARBA" id="ARBA00025217"/>
    </source>
</evidence>
<dbReference type="Proteomes" id="UP000193108">
    <property type="component" value="Unassembled WGS sequence"/>
</dbReference>
<dbReference type="Pfam" id="PF00133">
    <property type="entry name" value="tRNA-synt_1"/>
    <property type="match status" value="1"/>
</dbReference>
<dbReference type="EC" id="6.1.1.5" evidence="15"/>
<dbReference type="InterPro" id="IPR033709">
    <property type="entry name" value="Anticodon_Ile_ABEc"/>
</dbReference>
<comment type="cofactor">
    <cofactor evidence="1 15">
        <name>Zn(2+)</name>
        <dbReference type="ChEBI" id="CHEBI:29105"/>
    </cofactor>
</comment>
<feature type="binding site" evidence="15">
    <location>
        <position position="633"/>
    </location>
    <ligand>
        <name>ATP</name>
        <dbReference type="ChEBI" id="CHEBI:30616"/>
    </ligand>
</feature>